<dbReference type="Pfam" id="PF13558">
    <property type="entry name" value="SbcC_Walker_B"/>
    <property type="match status" value="1"/>
</dbReference>
<keyword evidence="1" id="KW-0175">Coiled coil</keyword>
<dbReference type="CDD" id="cd00267">
    <property type="entry name" value="ABC_ATPase"/>
    <property type="match status" value="1"/>
</dbReference>
<feature type="coiled-coil region" evidence="1">
    <location>
        <begin position="334"/>
        <end position="368"/>
    </location>
</feature>
<evidence type="ECO:0000259" key="2">
    <source>
        <dbReference type="Pfam" id="PF06470"/>
    </source>
</evidence>
<evidence type="ECO:0000313" key="4">
    <source>
        <dbReference type="Proteomes" id="UP000319486"/>
    </source>
</evidence>
<dbReference type="Proteomes" id="UP000319486">
    <property type="component" value="Unassembled WGS sequence"/>
</dbReference>
<comment type="caution">
    <text evidence="3">The sequence shown here is derived from an EMBL/GenBank/DDBJ whole genome shotgun (WGS) entry which is preliminary data.</text>
</comment>
<protein>
    <recommendedName>
        <fullName evidence="2">SMC hinge domain-containing protein</fullName>
    </recommendedName>
</protein>
<evidence type="ECO:0000256" key="1">
    <source>
        <dbReference type="SAM" id="Coils"/>
    </source>
</evidence>
<dbReference type="GO" id="GO:0005524">
    <property type="term" value="F:ATP binding"/>
    <property type="evidence" value="ECO:0007669"/>
    <property type="project" value="InterPro"/>
</dbReference>
<dbReference type="AlphaFoldDB" id="A0A502BX92"/>
<dbReference type="InterPro" id="IPR027417">
    <property type="entry name" value="P-loop_NTPase"/>
</dbReference>
<reference evidence="3 4" key="1">
    <citation type="journal article" date="2019" name="Environ. Microbiol.">
        <title>Species interactions and distinct microbial communities in high Arctic permafrost affected cryosols are associated with the CH4 and CO2 gas fluxes.</title>
        <authorList>
            <person name="Altshuler I."/>
            <person name="Hamel J."/>
            <person name="Turney S."/>
            <person name="Magnuson E."/>
            <person name="Levesque R."/>
            <person name="Greer C."/>
            <person name="Whyte L.G."/>
        </authorList>
    </citation>
    <scope>NUCLEOTIDE SEQUENCE [LARGE SCALE GENOMIC DNA]</scope>
    <source>
        <strain evidence="3 4">S13Y</strain>
    </source>
</reference>
<dbReference type="PANTHER" id="PTHR32182:SF0">
    <property type="entry name" value="DNA REPLICATION AND REPAIR PROTEIN RECF"/>
    <property type="match status" value="1"/>
</dbReference>
<name>A0A502BX92_9GAMM</name>
<dbReference type="InterPro" id="IPR010935">
    <property type="entry name" value="SMC_hinge"/>
</dbReference>
<feature type="domain" description="SMC hinge" evidence="2">
    <location>
        <begin position="534"/>
        <end position="635"/>
    </location>
</feature>
<dbReference type="GO" id="GO:0000731">
    <property type="term" value="P:DNA synthesis involved in DNA repair"/>
    <property type="evidence" value="ECO:0007669"/>
    <property type="project" value="TreeGrafter"/>
</dbReference>
<dbReference type="EMBL" id="RCZO01000015">
    <property type="protein sequence ID" value="TPG04126.1"/>
    <property type="molecule type" value="Genomic_DNA"/>
</dbReference>
<proteinExistence type="predicted"/>
<dbReference type="SUPFAM" id="SSF52540">
    <property type="entry name" value="P-loop containing nucleoside triphosphate hydrolases"/>
    <property type="match status" value="1"/>
</dbReference>
<gene>
    <name evidence="3" type="ORF">EAH88_18630</name>
</gene>
<dbReference type="PANTHER" id="PTHR32182">
    <property type="entry name" value="DNA REPLICATION AND REPAIR PROTEIN RECF"/>
    <property type="match status" value="1"/>
</dbReference>
<dbReference type="Gene3D" id="3.40.50.300">
    <property type="entry name" value="P-loop containing nucleotide triphosphate hydrolases"/>
    <property type="match status" value="1"/>
</dbReference>
<keyword evidence="4" id="KW-1185">Reference proteome</keyword>
<evidence type="ECO:0000313" key="3">
    <source>
        <dbReference type="EMBL" id="TPG04126.1"/>
    </source>
</evidence>
<dbReference type="GO" id="GO:0006302">
    <property type="term" value="P:double-strand break repair"/>
    <property type="evidence" value="ECO:0007669"/>
    <property type="project" value="TreeGrafter"/>
</dbReference>
<dbReference type="GO" id="GO:0051276">
    <property type="term" value="P:chromosome organization"/>
    <property type="evidence" value="ECO:0007669"/>
    <property type="project" value="InterPro"/>
</dbReference>
<dbReference type="GO" id="GO:0005694">
    <property type="term" value="C:chromosome"/>
    <property type="evidence" value="ECO:0007669"/>
    <property type="project" value="InterPro"/>
</dbReference>
<dbReference type="Pfam" id="PF13555">
    <property type="entry name" value="AAA_29"/>
    <property type="match status" value="1"/>
</dbReference>
<accession>A0A502BX92</accession>
<dbReference type="Pfam" id="PF06470">
    <property type="entry name" value="SMC_hinge"/>
    <property type="match status" value="1"/>
</dbReference>
<organism evidence="3 4">
    <name type="scientific">Rhodanobacter glycinis</name>
    <dbReference type="NCBI Taxonomy" id="582702"/>
    <lineage>
        <taxon>Bacteria</taxon>
        <taxon>Pseudomonadati</taxon>
        <taxon>Pseudomonadota</taxon>
        <taxon>Gammaproteobacteria</taxon>
        <taxon>Lysobacterales</taxon>
        <taxon>Rhodanobacteraceae</taxon>
        <taxon>Rhodanobacter</taxon>
    </lineage>
</organism>
<sequence length="1182" mass="130635">MLRTTSHSRLLYDRRSRTSWARQHYCSLLHMASRKTTTPRRQMMKHLETIGLVQYFLYNRVDLNLGKNTAFLGPNGTGKTALLDALQIVLLGADRNRIHFNASSEGKRKARSLRDYSLGVYDQRPTDRARDKANTYINLVFRDPETGIPVTAGVAFSAEIESPDHHFHSLYILPGIGLETHQMIERLANGQEAVLPWRRMQIAFRDLCMEVGTTPLFTINGEEFSRQLFANHLSNRGETPNHRAIRSAFARSLKLNRDVDDLNETLRNHLIEARPTNIAQFRARLDQFREIQRTIQELGVRLEEAGVVEKQYKAVKNHFVKAANYGYLKAVYQAEQLGEQQSEKEDALEHLEGEQTKTQHALRKAETDATASHERLVTAQVSLNQDPEYLRQIGSRTELNKSRESLNGLRAELKEDLTRIGGVVRKLVGNKDLEDSQGEGVHALEHLASLDELSGLEDAVQPEDTLVLANSIGRLQKAVDCVRLDLAQRSTAGSESLASAKRDLDRAGAGKAKLRREVDSLQSLLADNGIESTPVCDLLSIKDTAWQSVIEAYLGRNVDALLVHEQGKETAAIDLYRRNRKDIFGAKLALGSRTRPWQAPGGGRYAAQLIEGEDKFAVRFLQGELGRVTLVESSDQLKVGEKAISVDGMVSSGGGIDRLRLSTATGLRIGGTSSDAALRIARDDVRKADESLTDIKARLAAVAGIGQALVVFGNSDAIQSRLQAVLSQIVNQQASVSQGEALAAAGATGSLATLEQAAKEAKVDHEEKDRAKTEATKLLAQIGAALSGVQGALVKIRDQMPAARENENNARANPLCNLNAAEDLRQGIDKDFDDNLAGAITSCAHHLEESTRLGNTANIKAWGLMTTYLSNYQRENHDIRNEDWQQAHSLINAEIKRMSELELVEKRGEADRAYVAAVEVFRSDIAHTLLNGFDAIEEQIKGLNKILEKAPAFTNGERYKFKATQVDQHRRLYEFLQRVRDQGESESNLFGGSGPVPEEFRLLVEGDGKGSPLQLENSPLNDHRLFFSYEVEIHADGERKGLLSKRFGPGSGGEHRTPLYVIFGAALAAAFGKQPGVPGCGGLMMLDEAFEKMDAQNVRSTTEYLNALGLQLIIAGPETDQGKMSSFLDVYYDMARFGSKKIQLTRNEIKDDARELLGSDIPSIHPELMADALALVREQLSA</sequence>